<evidence type="ECO:0000256" key="1">
    <source>
        <dbReference type="SAM" id="MobiDB-lite"/>
    </source>
</evidence>
<evidence type="ECO:0000313" key="3">
    <source>
        <dbReference type="Proteomes" id="UP001497516"/>
    </source>
</evidence>
<feature type="compositionally biased region" description="Basic and acidic residues" evidence="1">
    <location>
        <begin position="28"/>
        <end position="49"/>
    </location>
</feature>
<protein>
    <submittedName>
        <fullName evidence="2">Uncharacterized protein</fullName>
    </submittedName>
</protein>
<dbReference type="AlphaFoldDB" id="A0AAV2GVX8"/>
<gene>
    <name evidence="2" type="ORF">LTRI10_LOCUS53599</name>
</gene>
<evidence type="ECO:0000313" key="2">
    <source>
        <dbReference type="EMBL" id="CAL1414442.1"/>
    </source>
</evidence>
<dbReference type="Proteomes" id="UP001497516">
    <property type="component" value="Chromosome 9"/>
</dbReference>
<accession>A0AAV2GVX8</accession>
<organism evidence="2 3">
    <name type="scientific">Linum trigynum</name>
    <dbReference type="NCBI Taxonomy" id="586398"/>
    <lineage>
        <taxon>Eukaryota</taxon>
        <taxon>Viridiplantae</taxon>
        <taxon>Streptophyta</taxon>
        <taxon>Embryophyta</taxon>
        <taxon>Tracheophyta</taxon>
        <taxon>Spermatophyta</taxon>
        <taxon>Magnoliopsida</taxon>
        <taxon>eudicotyledons</taxon>
        <taxon>Gunneridae</taxon>
        <taxon>Pentapetalae</taxon>
        <taxon>rosids</taxon>
        <taxon>fabids</taxon>
        <taxon>Malpighiales</taxon>
        <taxon>Linaceae</taxon>
        <taxon>Linum</taxon>
    </lineage>
</organism>
<reference evidence="2 3" key="1">
    <citation type="submission" date="2024-04" db="EMBL/GenBank/DDBJ databases">
        <authorList>
            <person name="Fracassetti M."/>
        </authorList>
    </citation>
    <scope>NUCLEOTIDE SEQUENCE [LARGE SCALE GENOMIC DNA]</scope>
</reference>
<feature type="region of interest" description="Disordered" evidence="1">
    <location>
        <begin position="1"/>
        <end position="49"/>
    </location>
</feature>
<proteinExistence type="predicted"/>
<keyword evidence="3" id="KW-1185">Reference proteome</keyword>
<name>A0AAV2GVX8_9ROSI</name>
<sequence>MSVEEGGERGLLGGLDDHGAAGGQGGADLHEEHGAGEVPRDDEPHHADGLEECVGVKLPRHLQDLAVDLVGGAGEVAEGVGHGRDVDRFAPAEQLAGVQGVEGRQLLDVLVDQVRKFVHYLCPCLTIKK</sequence>
<dbReference type="EMBL" id="OZ034822">
    <property type="protein sequence ID" value="CAL1414442.1"/>
    <property type="molecule type" value="Genomic_DNA"/>
</dbReference>